<evidence type="ECO:0000313" key="1">
    <source>
        <dbReference type="EMBL" id="GGJ40395.1"/>
    </source>
</evidence>
<comment type="caution">
    <text evidence="1">The sequence shown here is derived from an EMBL/GenBank/DDBJ whole genome shotgun (WGS) entry which is preliminary data.</text>
</comment>
<gene>
    <name evidence="1" type="ORF">GCM10008938_28110</name>
</gene>
<protein>
    <submittedName>
        <fullName evidence="1">Uncharacterized protein</fullName>
    </submittedName>
</protein>
<sequence>MFLSGVVFYSNIKTFIREQHSPDGINHVFLLYSRDFPIFSGYYKLYHYKGGKREILDQGYYLFDEYEFEQINNEFLKLYLEKTSECNLDINYFYKSTSVNIC</sequence>
<organism evidence="1 2">
    <name type="scientific">Deinococcus roseus</name>
    <dbReference type="NCBI Taxonomy" id="392414"/>
    <lineage>
        <taxon>Bacteria</taxon>
        <taxon>Thermotogati</taxon>
        <taxon>Deinococcota</taxon>
        <taxon>Deinococci</taxon>
        <taxon>Deinococcales</taxon>
        <taxon>Deinococcaceae</taxon>
        <taxon>Deinococcus</taxon>
    </lineage>
</organism>
<keyword evidence="2" id="KW-1185">Reference proteome</keyword>
<evidence type="ECO:0000313" key="2">
    <source>
        <dbReference type="Proteomes" id="UP000632222"/>
    </source>
</evidence>
<proteinExistence type="predicted"/>
<name>A0ABQ2D502_9DEIO</name>
<dbReference type="Proteomes" id="UP000632222">
    <property type="component" value="Unassembled WGS sequence"/>
</dbReference>
<reference evidence="2" key="1">
    <citation type="journal article" date="2019" name="Int. J. Syst. Evol. Microbiol.">
        <title>The Global Catalogue of Microorganisms (GCM) 10K type strain sequencing project: providing services to taxonomists for standard genome sequencing and annotation.</title>
        <authorList>
            <consortium name="The Broad Institute Genomics Platform"/>
            <consortium name="The Broad Institute Genome Sequencing Center for Infectious Disease"/>
            <person name="Wu L."/>
            <person name="Ma J."/>
        </authorList>
    </citation>
    <scope>NUCLEOTIDE SEQUENCE [LARGE SCALE GENOMIC DNA]</scope>
    <source>
        <strain evidence="2">JCM 14370</strain>
    </source>
</reference>
<dbReference type="EMBL" id="BMOD01000010">
    <property type="protein sequence ID" value="GGJ40395.1"/>
    <property type="molecule type" value="Genomic_DNA"/>
</dbReference>
<accession>A0ABQ2D502</accession>